<dbReference type="GO" id="GO:0051539">
    <property type="term" value="F:4 iron, 4 sulfur cluster binding"/>
    <property type="evidence" value="ECO:0007669"/>
    <property type="project" value="UniProtKB-UniRule"/>
</dbReference>
<proteinExistence type="inferred from homology"/>
<evidence type="ECO:0000256" key="5">
    <source>
        <dbReference type="HAMAP-Rule" id="MF_00191"/>
    </source>
</evidence>
<feature type="binding site" evidence="5">
    <location>
        <position position="186"/>
    </location>
    <ligand>
        <name>(2E)-4-hydroxy-3-methylbut-2-enyl diphosphate</name>
        <dbReference type="ChEBI" id="CHEBI:128753"/>
    </ligand>
</feature>
<feature type="binding site" evidence="5">
    <location>
        <position position="288"/>
    </location>
    <ligand>
        <name>(2E)-4-hydroxy-3-methylbut-2-enyl diphosphate</name>
        <dbReference type="ChEBI" id="CHEBI:128753"/>
    </ligand>
</feature>
<feature type="binding site" evidence="5">
    <location>
        <position position="244"/>
    </location>
    <ligand>
        <name>dimethylallyl diphosphate</name>
        <dbReference type="ChEBI" id="CHEBI:57623"/>
    </ligand>
</feature>
<keyword evidence="1 5" id="KW-0004">4Fe-4S</keyword>
<dbReference type="eggNOG" id="COG0761">
    <property type="taxonomic scope" value="Bacteria"/>
</dbReference>
<accession>E8V786</accession>
<dbReference type="NCBIfam" id="TIGR00216">
    <property type="entry name" value="ispH_lytB"/>
    <property type="match status" value="1"/>
</dbReference>
<evidence type="ECO:0000313" key="7">
    <source>
        <dbReference type="Proteomes" id="UP000006844"/>
    </source>
</evidence>
<feature type="binding site" evidence="5">
    <location>
        <position position="146"/>
    </location>
    <ligand>
        <name>(2E)-4-hydroxy-3-methylbut-2-enyl diphosphate</name>
        <dbReference type="ChEBI" id="CHEBI:128753"/>
    </ligand>
</feature>
<feature type="binding site" evidence="5">
    <location>
        <position position="245"/>
    </location>
    <ligand>
        <name>isopentenyl diphosphate</name>
        <dbReference type="ChEBI" id="CHEBI:128769"/>
    </ligand>
</feature>
<feature type="binding site" evidence="5">
    <location>
        <position position="246"/>
    </location>
    <ligand>
        <name>isopentenyl diphosphate</name>
        <dbReference type="ChEBI" id="CHEBI:128769"/>
    </ligand>
</feature>
<dbReference type="CDD" id="cd13944">
    <property type="entry name" value="lytB_ispH"/>
    <property type="match status" value="1"/>
</dbReference>
<dbReference type="PANTHER" id="PTHR30426:SF0">
    <property type="entry name" value="4-HYDROXY-3-METHYLBUT-2-ENYL DIPHOSPHATE REDUCTASE"/>
    <property type="match status" value="1"/>
</dbReference>
<dbReference type="InterPro" id="IPR003451">
    <property type="entry name" value="LytB/IspH"/>
</dbReference>
<feature type="binding site" evidence="5">
    <location>
        <position position="245"/>
    </location>
    <ligand>
        <name>dimethylallyl diphosphate</name>
        <dbReference type="ChEBI" id="CHEBI:57623"/>
    </ligand>
</feature>
<dbReference type="PANTHER" id="PTHR30426">
    <property type="entry name" value="4-HYDROXY-3-METHYLBUT-2-ENYL DIPHOSPHATE REDUCTASE"/>
    <property type="match status" value="1"/>
</dbReference>
<comment type="catalytic activity">
    <reaction evidence="5">
        <text>isopentenyl diphosphate + 2 oxidized [2Fe-2S]-[ferredoxin] + H2O = (2E)-4-hydroxy-3-methylbut-2-enyl diphosphate + 2 reduced [2Fe-2S]-[ferredoxin] + 2 H(+)</text>
        <dbReference type="Rhea" id="RHEA:24488"/>
        <dbReference type="Rhea" id="RHEA-COMP:10000"/>
        <dbReference type="Rhea" id="RHEA-COMP:10001"/>
        <dbReference type="ChEBI" id="CHEBI:15377"/>
        <dbReference type="ChEBI" id="CHEBI:15378"/>
        <dbReference type="ChEBI" id="CHEBI:33737"/>
        <dbReference type="ChEBI" id="CHEBI:33738"/>
        <dbReference type="ChEBI" id="CHEBI:128753"/>
        <dbReference type="ChEBI" id="CHEBI:128769"/>
        <dbReference type="EC" id="1.17.7.4"/>
    </reaction>
</comment>
<comment type="similarity">
    <text evidence="5">Belongs to the IspH family.</text>
</comment>
<dbReference type="Pfam" id="PF02401">
    <property type="entry name" value="LYTB"/>
    <property type="match status" value="1"/>
</dbReference>
<feature type="binding site" evidence="5">
    <location>
        <position position="288"/>
    </location>
    <ligand>
        <name>dimethylallyl diphosphate</name>
        <dbReference type="ChEBI" id="CHEBI:57623"/>
    </ligand>
</feature>
<feature type="binding site" evidence="5">
    <location>
        <position position="246"/>
    </location>
    <ligand>
        <name>(2E)-4-hydroxy-3-methylbut-2-enyl diphosphate</name>
        <dbReference type="ChEBI" id="CHEBI:128753"/>
    </ligand>
</feature>
<feature type="binding site" evidence="5">
    <location>
        <position position="63"/>
    </location>
    <ligand>
        <name>dimethylallyl diphosphate</name>
        <dbReference type="ChEBI" id="CHEBI:57623"/>
    </ligand>
</feature>
<dbReference type="OrthoDB" id="9777362at2"/>
<feature type="binding site" evidence="5">
    <location>
        <position position="118"/>
    </location>
    <ligand>
        <name>[4Fe-4S] cluster</name>
        <dbReference type="ChEBI" id="CHEBI:49883"/>
    </ligand>
</feature>
<evidence type="ECO:0000256" key="2">
    <source>
        <dbReference type="ARBA" id="ARBA00022723"/>
    </source>
</evidence>
<keyword evidence="7" id="KW-1185">Reference proteome</keyword>
<dbReference type="Gene3D" id="3.40.50.11270">
    <property type="match status" value="1"/>
</dbReference>
<feature type="binding site" evidence="5">
    <location>
        <position position="63"/>
    </location>
    <ligand>
        <name>isopentenyl diphosphate</name>
        <dbReference type="ChEBI" id="CHEBI:128769"/>
    </ligand>
</feature>
<feature type="binding site" evidence="5">
    <location>
        <position position="146"/>
    </location>
    <ligand>
        <name>isopentenyl diphosphate</name>
        <dbReference type="ChEBI" id="CHEBI:128769"/>
    </ligand>
</feature>
<dbReference type="GO" id="GO:0016114">
    <property type="term" value="P:terpenoid biosynthetic process"/>
    <property type="evidence" value="ECO:0007669"/>
    <property type="project" value="UniProtKB-UniRule"/>
</dbReference>
<comment type="pathway">
    <text evidence="5">Isoprenoid biosynthesis; dimethylallyl diphosphate biosynthesis; dimethylallyl diphosphate from (2E)-4-hydroxy-3-methylbutenyl diphosphate: step 1/1.</text>
</comment>
<name>E8V786_TERSS</name>
<comment type="function">
    <text evidence="5">Catalyzes the conversion of 1-hydroxy-2-methyl-2-(E)-butenyl 4-diphosphate (HMBPP) into a mixture of isopentenyl diphosphate (IPP) and dimethylallyl diphosphate (DMAPP). Acts in the terminal step of the DOXP/MEP pathway for isoprenoid precursor biosynthesis.</text>
</comment>
<dbReference type="NCBIfam" id="NF002189">
    <property type="entry name" value="PRK01045.1-3"/>
    <property type="match status" value="1"/>
</dbReference>
<feature type="binding site" evidence="5">
    <location>
        <position position="96"/>
    </location>
    <ligand>
        <name>dimethylallyl diphosphate</name>
        <dbReference type="ChEBI" id="CHEBI:57623"/>
    </ligand>
</feature>
<sequence>MTTAIDPSDVNSSGNNPGANVDKHVLLLKPRGFCAGVVRAIDIVQIALDTFGAPIYVRKEIVHNSYVVDDLAKKGAIFVNELDEVPSGARVIYSAHGVSPAVREAAKGRGLKVIDATCPLVTKVHVEAIKFAKQGYSLVLVGHRDHEEVEGTQGEAPDVTQVVSTVEEVAALVVPDPDKVAYLTQTTLSLDEAKYMIEALKKKFPNIVGPHAQDICYATENRQTAVKKVAPGADLVLVVGSRNSSNSNRLVEVSQNIGTNSFLIDKAEDIQPEWLEGVGNVAVTAGASAPEVLVKEVVAYLQSRGFGSVDEVEVMPENVRFGLPPEIVQAIASAPGAITQPRA</sequence>
<evidence type="ECO:0000256" key="3">
    <source>
        <dbReference type="ARBA" id="ARBA00023004"/>
    </source>
</evidence>
<dbReference type="GO" id="GO:0019288">
    <property type="term" value="P:isopentenyl diphosphate biosynthetic process, methylerythritol 4-phosphate pathway"/>
    <property type="evidence" value="ECO:0007669"/>
    <property type="project" value="UniProtKB-UniRule"/>
</dbReference>
<evidence type="ECO:0000313" key="6">
    <source>
        <dbReference type="EMBL" id="ADV82799.1"/>
    </source>
</evidence>
<dbReference type="HAMAP" id="MF_00191">
    <property type="entry name" value="IspH"/>
    <property type="match status" value="1"/>
</dbReference>
<dbReference type="EC" id="1.17.7.4" evidence="5"/>
<evidence type="ECO:0000256" key="4">
    <source>
        <dbReference type="ARBA" id="ARBA00023014"/>
    </source>
</evidence>
<dbReference type="KEGG" id="tsa:AciPR4_1995"/>
<dbReference type="GO" id="GO:0046872">
    <property type="term" value="F:metal ion binding"/>
    <property type="evidence" value="ECO:0007669"/>
    <property type="project" value="UniProtKB-KW"/>
</dbReference>
<comment type="catalytic activity">
    <reaction evidence="5">
        <text>dimethylallyl diphosphate + 2 oxidized [2Fe-2S]-[ferredoxin] + H2O = (2E)-4-hydroxy-3-methylbut-2-enyl diphosphate + 2 reduced [2Fe-2S]-[ferredoxin] + 2 H(+)</text>
        <dbReference type="Rhea" id="RHEA:24825"/>
        <dbReference type="Rhea" id="RHEA-COMP:10000"/>
        <dbReference type="Rhea" id="RHEA-COMP:10001"/>
        <dbReference type="ChEBI" id="CHEBI:15377"/>
        <dbReference type="ChEBI" id="CHEBI:15378"/>
        <dbReference type="ChEBI" id="CHEBI:33737"/>
        <dbReference type="ChEBI" id="CHEBI:33738"/>
        <dbReference type="ChEBI" id="CHEBI:57623"/>
        <dbReference type="ChEBI" id="CHEBI:128753"/>
        <dbReference type="EC" id="1.17.7.4"/>
    </reaction>
</comment>
<dbReference type="STRING" id="401053.AciPR4_1995"/>
<dbReference type="NCBIfam" id="NF002190">
    <property type="entry name" value="PRK01045.1-4"/>
    <property type="match status" value="1"/>
</dbReference>
<feature type="binding site" evidence="5">
    <location>
        <position position="246"/>
    </location>
    <ligand>
        <name>dimethylallyl diphosphate</name>
        <dbReference type="ChEBI" id="CHEBI:57623"/>
    </ligand>
</feature>
<feature type="binding site" evidence="5">
    <location>
        <position position="288"/>
    </location>
    <ligand>
        <name>isopentenyl diphosphate</name>
        <dbReference type="ChEBI" id="CHEBI:128769"/>
    </ligand>
</feature>
<dbReference type="HOGENOM" id="CLU_027486_1_0_0"/>
<keyword evidence="2 5" id="KW-0479">Metal-binding</keyword>
<evidence type="ECO:0000256" key="1">
    <source>
        <dbReference type="ARBA" id="ARBA00022485"/>
    </source>
</evidence>
<dbReference type="NCBIfam" id="NF002188">
    <property type="entry name" value="PRK01045.1-2"/>
    <property type="match status" value="1"/>
</dbReference>
<comment type="pathway">
    <text evidence="5">Isoprenoid biosynthesis; isopentenyl diphosphate biosynthesis via DXP pathway; isopentenyl diphosphate from 1-deoxy-D-xylulose 5-phosphate: step 6/6.</text>
</comment>
<feature type="binding site" evidence="5">
    <location>
        <position position="146"/>
    </location>
    <ligand>
        <name>dimethylallyl diphosphate</name>
        <dbReference type="ChEBI" id="CHEBI:57623"/>
    </ligand>
</feature>
<protein>
    <recommendedName>
        <fullName evidence="5">4-hydroxy-3-methylbut-2-enyl diphosphate reductase</fullName>
        <shortName evidence="5">HMBPP reductase</shortName>
        <ecNumber evidence="5">1.17.7.4</ecNumber>
    </recommendedName>
</protein>
<organism evidence="6 7">
    <name type="scientific">Terriglobus saanensis (strain ATCC BAA-1853 / DSM 23119 / SP1PR4)</name>
    <dbReference type="NCBI Taxonomy" id="401053"/>
    <lineage>
        <taxon>Bacteria</taxon>
        <taxon>Pseudomonadati</taxon>
        <taxon>Acidobacteriota</taxon>
        <taxon>Terriglobia</taxon>
        <taxon>Terriglobales</taxon>
        <taxon>Acidobacteriaceae</taxon>
        <taxon>Terriglobus</taxon>
    </lineage>
</organism>
<feature type="binding site" evidence="5">
    <location>
        <position position="63"/>
    </location>
    <ligand>
        <name>(2E)-4-hydroxy-3-methylbut-2-enyl diphosphate</name>
        <dbReference type="ChEBI" id="CHEBI:128753"/>
    </ligand>
</feature>
<reference evidence="6 7" key="1">
    <citation type="journal article" date="2012" name="Stand. Genomic Sci.">
        <title>Complete genome sequence of Terriglobus saanensis type strain SP1PR4(T), an Acidobacteria from tundra soil.</title>
        <authorList>
            <person name="Rawat S.R."/>
            <person name="Mannisto M.K."/>
            <person name="Starovoytov V."/>
            <person name="Goodwin L."/>
            <person name="Nolan M."/>
            <person name="Hauser L."/>
            <person name="Land M."/>
            <person name="Davenport K.W."/>
            <person name="Woyke T."/>
            <person name="Haggblom M.M."/>
        </authorList>
    </citation>
    <scope>NUCLEOTIDE SEQUENCE</scope>
    <source>
        <strain evidence="7">ATCC BAA-1853 / DSM 23119 / SP1PR4</strain>
    </source>
</reference>
<dbReference type="EMBL" id="CP002467">
    <property type="protein sequence ID" value="ADV82799.1"/>
    <property type="molecule type" value="Genomic_DNA"/>
</dbReference>
<feature type="binding site" evidence="5">
    <location>
        <position position="34"/>
    </location>
    <ligand>
        <name>[4Fe-4S] cluster</name>
        <dbReference type="ChEBI" id="CHEBI:49883"/>
    </ligand>
</feature>
<dbReference type="UniPathway" id="UPA00059">
    <property type="reaction ID" value="UER00105"/>
</dbReference>
<keyword evidence="5 6" id="KW-0560">Oxidoreductase</keyword>
<dbReference type="AlphaFoldDB" id="E8V786"/>
<keyword evidence="4 5" id="KW-0411">Iron-sulfur</keyword>
<feature type="binding site" evidence="5">
    <location>
        <position position="244"/>
    </location>
    <ligand>
        <name>isopentenyl diphosphate</name>
        <dbReference type="ChEBI" id="CHEBI:128769"/>
    </ligand>
</feature>
<feature type="active site" description="Proton donor" evidence="5">
    <location>
        <position position="148"/>
    </location>
</feature>
<dbReference type="UniPathway" id="UPA00056">
    <property type="reaction ID" value="UER00097"/>
</dbReference>
<feature type="binding site" evidence="5">
    <location>
        <position position="244"/>
    </location>
    <ligand>
        <name>(2E)-4-hydroxy-3-methylbut-2-enyl diphosphate</name>
        <dbReference type="ChEBI" id="CHEBI:128753"/>
    </ligand>
</feature>
<feature type="binding site" evidence="5">
    <location>
        <position position="96"/>
    </location>
    <ligand>
        <name>isopentenyl diphosphate</name>
        <dbReference type="ChEBI" id="CHEBI:128769"/>
    </ligand>
</feature>
<dbReference type="GO" id="GO:0050992">
    <property type="term" value="P:dimethylallyl diphosphate biosynthetic process"/>
    <property type="evidence" value="ECO:0007669"/>
    <property type="project" value="UniProtKB-UniRule"/>
</dbReference>
<dbReference type="Proteomes" id="UP000006844">
    <property type="component" value="Chromosome"/>
</dbReference>
<feature type="binding site" evidence="5">
    <location>
        <position position="216"/>
    </location>
    <ligand>
        <name>[4Fe-4S] cluster</name>
        <dbReference type="ChEBI" id="CHEBI:49883"/>
    </ligand>
</feature>
<gene>
    <name evidence="5" type="primary">ispH</name>
    <name evidence="6" type="ordered locus">AciPR4_1995</name>
</gene>
<dbReference type="Gene3D" id="3.40.1010.20">
    <property type="entry name" value="4-hydroxy-3-methylbut-2-enyl diphosphate reductase, catalytic domain"/>
    <property type="match status" value="2"/>
</dbReference>
<dbReference type="GO" id="GO:0051745">
    <property type="term" value="F:4-hydroxy-3-methylbut-2-enyl diphosphate reductase activity"/>
    <property type="evidence" value="ECO:0007669"/>
    <property type="project" value="UniProtKB-UniRule"/>
</dbReference>
<feature type="binding site" evidence="5">
    <location>
        <position position="96"/>
    </location>
    <ligand>
        <name>(2E)-4-hydroxy-3-methylbut-2-enyl diphosphate</name>
        <dbReference type="ChEBI" id="CHEBI:128753"/>
    </ligand>
</feature>
<keyword evidence="5" id="KW-0414">Isoprene biosynthesis</keyword>
<keyword evidence="3 5" id="KW-0408">Iron</keyword>
<comment type="cofactor">
    <cofactor evidence="5">
        <name>[4Fe-4S] cluster</name>
        <dbReference type="ChEBI" id="CHEBI:49883"/>
    </cofactor>
    <text evidence="5">Binds 1 [4Fe-4S] cluster per subunit.</text>
</comment>
<feature type="binding site" evidence="5">
    <location>
        <position position="245"/>
    </location>
    <ligand>
        <name>(2E)-4-hydroxy-3-methylbut-2-enyl diphosphate</name>
        <dbReference type="ChEBI" id="CHEBI:128753"/>
    </ligand>
</feature>